<feature type="domain" description="BEACH" evidence="5">
    <location>
        <begin position="1995"/>
        <end position="2284"/>
    </location>
</feature>
<feature type="non-terminal residue" evidence="7">
    <location>
        <position position="1"/>
    </location>
</feature>
<keyword evidence="8" id="KW-1185">Reference proteome</keyword>
<dbReference type="PROSITE" id="PS50294">
    <property type="entry name" value="WD_REPEATS_REGION"/>
    <property type="match status" value="1"/>
</dbReference>
<dbReference type="PANTHER" id="PTHR13743:SF157">
    <property type="entry name" value="BEACH DOMAIN-CONTAINING PROTEIN C2"/>
    <property type="match status" value="1"/>
</dbReference>
<evidence type="ECO:0000256" key="1">
    <source>
        <dbReference type="ARBA" id="ARBA00022574"/>
    </source>
</evidence>
<dbReference type="SUPFAM" id="SSF50978">
    <property type="entry name" value="WD40 repeat-like"/>
    <property type="match status" value="1"/>
</dbReference>
<dbReference type="InterPro" id="IPR031570">
    <property type="entry name" value="NBEA/BDCP_DUF4704"/>
</dbReference>
<evidence type="ECO:0000259" key="6">
    <source>
        <dbReference type="PROSITE" id="PS51783"/>
    </source>
</evidence>
<dbReference type="Gramene" id="EFJ32770">
    <property type="protein sequence ID" value="EFJ32770"/>
    <property type="gene ID" value="SELMODRAFT_60006"/>
</dbReference>
<evidence type="ECO:0000259" key="5">
    <source>
        <dbReference type="PROSITE" id="PS50197"/>
    </source>
</evidence>
<feature type="compositionally biased region" description="Basic and acidic residues" evidence="4">
    <location>
        <begin position="1831"/>
        <end position="1856"/>
    </location>
</feature>
<dbReference type="PROSITE" id="PS50082">
    <property type="entry name" value="WD_REPEATS_2"/>
    <property type="match status" value="1"/>
</dbReference>
<feature type="region of interest" description="Disordered" evidence="4">
    <location>
        <begin position="1785"/>
        <end position="1856"/>
    </location>
</feature>
<dbReference type="CDD" id="cd06071">
    <property type="entry name" value="Beach"/>
    <property type="match status" value="1"/>
</dbReference>
<dbReference type="CDD" id="cd01201">
    <property type="entry name" value="PH_BEACH"/>
    <property type="match status" value="1"/>
</dbReference>
<dbReference type="eggNOG" id="KOG1787">
    <property type="taxonomic scope" value="Eukaryota"/>
</dbReference>
<dbReference type="InterPro" id="IPR000409">
    <property type="entry name" value="BEACH_dom"/>
</dbReference>
<dbReference type="KEGG" id="smo:SELMODRAFT_60006"/>
<dbReference type="SUPFAM" id="SSF81837">
    <property type="entry name" value="BEACH domain"/>
    <property type="match status" value="1"/>
</dbReference>
<feature type="repeat" description="WD" evidence="3">
    <location>
        <begin position="2440"/>
        <end position="2481"/>
    </location>
</feature>
<dbReference type="SMART" id="SM01026">
    <property type="entry name" value="Beach"/>
    <property type="match status" value="1"/>
</dbReference>
<dbReference type="HOGENOM" id="CLU_000307_0_0_1"/>
<dbReference type="Gene3D" id="2.30.29.30">
    <property type="entry name" value="Pleckstrin-homology domain (PH domain)/Phosphotyrosine-binding domain (PTB)"/>
    <property type="match status" value="1"/>
</dbReference>
<feature type="region of interest" description="Disordered" evidence="4">
    <location>
        <begin position="1598"/>
        <end position="1629"/>
    </location>
</feature>
<feature type="compositionally biased region" description="Basic and acidic residues" evidence="4">
    <location>
        <begin position="1785"/>
        <end position="1803"/>
    </location>
</feature>
<dbReference type="InterPro" id="IPR001680">
    <property type="entry name" value="WD40_rpt"/>
</dbReference>
<dbReference type="PANTHER" id="PTHR13743">
    <property type="entry name" value="BEIGE/BEACH-RELATED"/>
    <property type="match status" value="1"/>
</dbReference>
<dbReference type="InterPro" id="IPR046851">
    <property type="entry name" value="NBCH_WD40"/>
</dbReference>
<feature type="compositionally biased region" description="Acidic residues" evidence="4">
    <location>
        <begin position="834"/>
        <end position="848"/>
    </location>
</feature>
<feature type="non-terminal residue" evidence="7">
    <location>
        <position position="2715"/>
    </location>
</feature>
<dbReference type="Pfam" id="PF14844">
    <property type="entry name" value="PH_BEACH"/>
    <property type="match status" value="1"/>
</dbReference>
<protein>
    <recommendedName>
        <fullName evidence="9">BEACH domain-containing protein</fullName>
    </recommendedName>
</protein>
<dbReference type="Proteomes" id="UP000001514">
    <property type="component" value="Unassembled WGS sequence"/>
</dbReference>
<accession>D8R527</accession>
<evidence type="ECO:0000256" key="4">
    <source>
        <dbReference type="SAM" id="MobiDB-lite"/>
    </source>
</evidence>
<dbReference type="InterPro" id="IPR011993">
    <property type="entry name" value="PH-like_dom_sf"/>
</dbReference>
<dbReference type="SUPFAM" id="SSF49899">
    <property type="entry name" value="Concanavalin A-like lectins/glucanases"/>
    <property type="match status" value="1"/>
</dbReference>
<dbReference type="SMART" id="SM00320">
    <property type="entry name" value="WD40"/>
    <property type="match status" value="4"/>
</dbReference>
<dbReference type="PROSITE" id="PS51783">
    <property type="entry name" value="PH_BEACH"/>
    <property type="match status" value="1"/>
</dbReference>
<keyword evidence="2" id="KW-0677">Repeat</keyword>
<dbReference type="EMBL" id="GL377572">
    <property type="protein sequence ID" value="EFJ32770.1"/>
    <property type="molecule type" value="Genomic_DNA"/>
</dbReference>
<evidence type="ECO:0000313" key="7">
    <source>
        <dbReference type="EMBL" id="EFJ32770.1"/>
    </source>
</evidence>
<dbReference type="PROSITE" id="PS50197">
    <property type="entry name" value="BEACH"/>
    <property type="match status" value="1"/>
</dbReference>
<dbReference type="FunCoup" id="D8R527">
    <property type="interactions" value="1644"/>
</dbReference>
<dbReference type="InterPro" id="IPR036322">
    <property type="entry name" value="WD40_repeat_dom_sf"/>
</dbReference>
<evidence type="ECO:0000256" key="2">
    <source>
        <dbReference type="ARBA" id="ARBA00022737"/>
    </source>
</evidence>
<reference evidence="7" key="1">
    <citation type="journal article" date="2011" name="Science">
        <title>The Selaginella genome identifies genetic changes associated with the evolution of vascular plants.</title>
        <authorList>
            <person name="Banks J.A."/>
            <person name="Nishiyama T."/>
            <person name="Hasebe M."/>
            <person name="Bowman J.L."/>
            <person name="Gribskov M."/>
            <person name="dePamphilis C."/>
            <person name="Albert V.A."/>
            <person name="Aono N."/>
            <person name="Aoyama T."/>
            <person name="Ambrose B.A."/>
            <person name="Ashton N.W."/>
            <person name="Axtell M.J."/>
            <person name="Barker E."/>
            <person name="Barker M.S."/>
            <person name="Bennetzen J.L."/>
            <person name="Bonawitz N.D."/>
            <person name="Chapple C."/>
            <person name="Cheng C."/>
            <person name="Correa L.G."/>
            <person name="Dacre M."/>
            <person name="DeBarry J."/>
            <person name="Dreyer I."/>
            <person name="Elias M."/>
            <person name="Engstrom E.M."/>
            <person name="Estelle M."/>
            <person name="Feng L."/>
            <person name="Finet C."/>
            <person name="Floyd S.K."/>
            <person name="Frommer W.B."/>
            <person name="Fujita T."/>
            <person name="Gramzow L."/>
            <person name="Gutensohn M."/>
            <person name="Harholt J."/>
            <person name="Hattori M."/>
            <person name="Heyl A."/>
            <person name="Hirai T."/>
            <person name="Hiwatashi Y."/>
            <person name="Ishikawa M."/>
            <person name="Iwata M."/>
            <person name="Karol K.G."/>
            <person name="Koehler B."/>
            <person name="Kolukisaoglu U."/>
            <person name="Kubo M."/>
            <person name="Kurata T."/>
            <person name="Lalonde S."/>
            <person name="Li K."/>
            <person name="Li Y."/>
            <person name="Litt A."/>
            <person name="Lyons E."/>
            <person name="Manning G."/>
            <person name="Maruyama T."/>
            <person name="Michael T.P."/>
            <person name="Mikami K."/>
            <person name="Miyazaki S."/>
            <person name="Morinaga S."/>
            <person name="Murata T."/>
            <person name="Mueller-Roeber B."/>
            <person name="Nelson D.R."/>
            <person name="Obara M."/>
            <person name="Oguri Y."/>
            <person name="Olmstead R.G."/>
            <person name="Onodera N."/>
            <person name="Petersen B.L."/>
            <person name="Pils B."/>
            <person name="Prigge M."/>
            <person name="Rensing S.A."/>
            <person name="Riano-Pachon D.M."/>
            <person name="Roberts A.W."/>
            <person name="Sato Y."/>
            <person name="Scheller H.V."/>
            <person name="Schulz B."/>
            <person name="Schulz C."/>
            <person name="Shakirov E.V."/>
            <person name="Shibagaki N."/>
            <person name="Shinohara N."/>
            <person name="Shippen D.E."/>
            <person name="Soerensen I."/>
            <person name="Sotooka R."/>
            <person name="Sugimoto N."/>
            <person name="Sugita M."/>
            <person name="Sumikawa N."/>
            <person name="Tanurdzic M."/>
            <person name="Theissen G."/>
            <person name="Ulvskov P."/>
            <person name="Wakazuki S."/>
            <person name="Weng J.K."/>
            <person name="Willats W.W."/>
            <person name="Wipf D."/>
            <person name="Wolf P.G."/>
            <person name="Yang L."/>
            <person name="Zimmer A.D."/>
            <person name="Zhu Q."/>
            <person name="Mitros T."/>
            <person name="Hellsten U."/>
            <person name="Loque D."/>
            <person name="Otillar R."/>
            <person name="Salamov A."/>
            <person name="Schmutz J."/>
            <person name="Shapiro H."/>
            <person name="Lindquist E."/>
            <person name="Lucas S."/>
            <person name="Rokhsar D."/>
            <person name="Grigoriev I.V."/>
        </authorList>
    </citation>
    <scope>NUCLEOTIDE SEQUENCE [LARGE SCALE GENOMIC DNA]</scope>
</reference>
<dbReference type="Gene3D" id="1.10.1540.10">
    <property type="entry name" value="BEACH domain"/>
    <property type="match status" value="1"/>
</dbReference>
<feature type="region of interest" description="Disordered" evidence="4">
    <location>
        <begin position="827"/>
        <end position="867"/>
    </location>
</feature>
<keyword evidence="1 3" id="KW-0853">WD repeat</keyword>
<dbReference type="InterPro" id="IPR013320">
    <property type="entry name" value="ConA-like_dom_sf"/>
</dbReference>
<evidence type="ECO:0008006" key="9">
    <source>
        <dbReference type="Google" id="ProtNLM"/>
    </source>
</evidence>
<dbReference type="Pfam" id="PF15787">
    <property type="entry name" value="DUF4704"/>
    <property type="match status" value="2"/>
</dbReference>
<sequence length="2715" mass="295377">SSLGSPLHSRGKAVLPDASPELMRLIDSAIQGADADQKSLHKLKRVVAGEESIEGGDGKVDNDTRARLVVEILLAKMGGIEALDDTAAPKMMLSAGAAIVAGELIPWLSSEGDTGIFVSPRTRIAKGITMTLQACTRNRAMCSAAGLLRVLLEAARILFARKAAAEEQGHEWDASPLLDAIQALGSHCLTVVDLRHWLFTVTETGQSLDLVLALEKTMAGEETRGPAYTFEFDGESSGLLGPGDSKWPFGNGYAFATWLYIESFADTLNTATTAAAIAVAAAAKTGKSSAMSAAAAASALAGEGTAHMPRLFSFLSADNQGVEAYFHGQFLVVESAVAKGKKSSLHFTYAFKPRRWYFVGLEHIFKQSLIGKGDSEVKLYVDGRLYEARPFDFPRVSKPLAFCCIGTNPPPAMAGLQRRRRQCPLFAEVGPIYIFKEPIGQDKMNRLAARGGDVVPTFGNGAGLPWLAISEESRALAEESVALDIEIGPKIHLLYHPQLLIGRSCIDISPAGSSGLHRRPAEVLGHVHVASRVKPMEAVWAMGEGGPLALLPLVVGSVNKETLQPNAGDITLSVRSSFLSGPILRILATALKYPGNADEMTRGHAPELLAHLLGHLLVISSISKSVDGQERDEELVAAVVSLCQAPKGNATLEVQLYSSLLLDLKLWSRCSYGLQKKLLSSLADMVFTEEKTMRAANAVQMLLDGCRSCYWIVPEPHSVHSFAGGKNTRPLGEINALVDELLVIVELLTGSAQGPIAASDVRCLVQFVLDCPQPNQVARVLHLLYRLVVQPNAARAATFADLLMKNGVVEMLLTLIQRESEIGENSEGLNLRELDEEEEGEEFEEVPEGDITRTSSDSEAPVLSQKPVGHKNVGGITLSISADAARNNFRNVDKGDGMMLGIVGLLGALLVGGHLKSTIGNTVAGSGAVESPGLASWLLYALQRAFQVAPKRLLTRNVYSAVLSVVGGMSSTDDGLAIFDTVHRFEHRQLFLSLLRALPSAPREIQLRALQDILLLACTHADNRTRLTAMPEWPEWLLEILIANYEVGSFDQPFNRLTSFQDLEELIYSFLTIILEHSMRSKDGWMDIEAAIHCAEWLAIFGGPSMGEQRLRREESLPVIKRRLLGNLLDFAGRELQKQTHAVAAAAAGVAAGGLSPRAAKVEAEAAAHLSMSLAENSLVLLMLVEDHLRLQHQAFNSGISTGSLSVGSMSPRGQNVSSFMSFGRSSFDGGENLGSRRYSSGSDSGLPIEAFTSMADSNGQVSVSAIERLTASAAAEPYESVRCAFASYGSCGVELAEGWKSRSRMWYGVGLPSKGTCGGGGGGWESWSSALEKDANGEWVDFELVKKCIVMLKSLLLDDSGPGGSGGVGFGGGAGTGAGGVHALNQLLDSDQPFYAMLRMVLLSMREEYTEEVQEESSYEQNFETHGSSVRTRSALLWCVISPFLTMPLSEARRQRVLVAACIFYSEVWHAVSADRKILRRQYVEAILPPFTALLRRWRPMLSGVHELTDADGLSPLTVEDRPLATDVVPSEAALAMISPSWAAAFASPPVSMALAMAAAGVGGGEASAPKGFHVKREVANVERKFLRFRTFSGFQKSAPAEPPVIASPEPKDKAGAKAAASAAARDQERAAKIGSGRGLGAVAMATSSQRRSSTDRERVQRWNLLDAMSAAWQEFFSLGGESGQTKELKNKTLASLSAIVLTTKRLRSLEVERRLTVIASDAFRLGIGLRAWRSLLRRLLEIEALFGPLLSQLNCPRTFWKLDPVENSLRMRKRLKINYKGSDHHGAAADYREPEETRTRDSAPLPDSLLTAGAPALVPETTDEGTEDDLARSDVDDVDFKRENHSPSKQHEYEQMAASTDFPLASPGHSIPVTPQSKERLLLEVSAVLVQPLKTGKGMFQVTTSHIYFVTDWNQDIVDSCSLPGGTKVWHISSLKEVHSRRYLLRKSALELFMLDMSNHFFDFESADQKSQVYRALVQARPPHLNTIYAATQRPERLLKRTQLMEQWANRQISNFEYLMRLNTLAGRTYNDITQYPVFPWILSDYTSKKLNLDDPNVYRDLSKPVGALNPSRLEKIMERYHSFDDPVIPKFHYGSHYSSSGTVLYYLTRIEPFATLAIQLQGGKFDHADRMFSDIGSTWNGVLEDMSDVKELVPELFYMPEILTNDGGFDLGRTQLGEQIGNVKLPPWAGSPIDFVQKHRTALESEYVSAHLHEWIDLIFGYKQRGRDAVAAQNVFFYMTYEGSVDVDKITDPAIRKATQDQIAYFGQTPSQLLTIPHIKRLPLHDVLHLQTIFRNPSSTVSYSIPSPERCNVPAAKLLAASDSIVTVDLNVPACHVAMHRWQPNTPDGQGSPFLFQHSKSAAGSNGGSLMRMFRGQPVVGTEESHFPRVIALQAHGIRSDAAVAISSNGRLLFTGGHADNSLKVVATNNARVIESAVGHSRPITCVGLSPDGRTMVTGSQDATAIIWRVHSNSFASTSGSSDPSTMASGDLGTVDMKKRRVEGPLCVLRGHVDELSVCCIDGSQDIVVSASPGRGVLLHSVAKGRFIRRLDIDRADILALSTEGIVVVWDRGSSRLQTVTLNGIQVATRGFEGDVSSIVTSSDGRHIIVGFTSKKLHEQQGFELHHRPRVPDDEVPDLTPKALPSISLLDIYTLQVIHTLRLQDGEDVTAMALNRDNTNLVASTANGQLLVFTDPALSIRVVDQMLRLGWE</sequence>
<gene>
    <name evidence="7" type="ORF">SELMODRAFT_60006</name>
</gene>
<proteinExistence type="predicted"/>
<feature type="domain" description="BEACH-type PH" evidence="6">
    <location>
        <begin position="1878"/>
        <end position="1980"/>
    </location>
</feature>
<dbReference type="Pfam" id="PF02138">
    <property type="entry name" value="Beach"/>
    <property type="match status" value="1"/>
</dbReference>
<evidence type="ECO:0000256" key="3">
    <source>
        <dbReference type="PROSITE-ProRule" id="PRU00221"/>
    </source>
</evidence>
<dbReference type="OMA" id="FEDTEAC"/>
<dbReference type="Gene3D" id="2.130.10.10">
    <property type="entry name" value="YVTN repeat-like/Quinoprotein amine dehydrogenase"/>
    <property type="match status" value="2"/>
</dbReference>
<dbReference type="InterPro" id="IPR023362">
    <property type="entry name" value="PH-BEACH_dom"/>
</dbReference>
<evidence type="ECO:0000313" key="8">
    <source>
        <dbReference type="Proteomes" id="UP000001514"/>
    </source>
</evidence>
<dbReference type="InParanoid" id="D8R527"/>
<name>D8R527_SELML</name>
<dbReference type="InterPro" id="IPR050865">
    <property type="entry name" value="BEACH_Domain"/>
</dbReference>
<organism evidence="8">
    <name type="scientific">Selaginella moellendorffii</name>
    <name type="common">Spikemoss</name>
    <dbReference type="NCBI Taxonomy" id="88036"/>
    <lineage>
        <taxon>Eukaryota</taxon>
        <taxon>Viridiplantae</taxon>
        <taxon>Streptophyta</taxon>
        <taxon>Embryophyta</taxon>
        <taxon>Tracheophyta</taxon>
        <taxon>Lycopodiopsida</taxon>
        <taxon>Selaginellales</taxon>
        <taxon>Selaginellaceae</taxon>
        <taxon>Selaginella</taxon>
    </lineage>
</organism>
<dbReference type="Pfam" id="PF20426">
    <property type="entry name" value="NBCH_WD40"/>
    <property type="match status" value="1"/>
</dbReference>
<dbReference type="InterPro" id="IPR036372">
    <property type="entry name" value="BEACH_dom_sf"/>
</dbReference>
<dbReference type="STRING" id="88036.D8R527"/>
<dbReference type="InterPro" id="IPR015943">
    <property type="entry name" value="WD40/YVTN_repeat-like_dom_sf"/>
</dbReference>
<dbReference type="FunFam" id="1.10.1540.10:FF:000001">
    <property type="entry name" value="neurobeachin isoform X1"/>
    <property type="match status" value="1"/>
</dbReference>
<dbReference type="SUPFAM" id="SSF50729">
    <property type="entry name" value="PH domain-like"/>
    <property type="match status" value="1"/>
</dbReference>